<dbReference type="AlphaFoldDB" id="A0AB39IBR5"/>
<dbReference type="EMBL" id="CP162411">
    <property type="protein sequence ID" value="XDL13244.1"/>
    <property type="molecule type" value="Genomic_DNA"/>
</dbReference>
<sequence>MFDYQTAKQPLFDDACRKFANQQNLADVARAVNMRPQMLRNKLNPEQPHKLTCEELLAITDATEDATLLDGLLAQLKCMPAVPMNEANAERITTYVLQATAAMGAVAAESVSTERMSQSRRHAFISSINSGIKYLSLVGLSLQTRIQSNPALASTVDAISGIGASLNI</sequence>
<evidence type="ECO:0000313" key="1">
    <source>
        <dbReference type="EMBL" id="XDL13244.1"/>
    </source>
</evidence>
<protein>
    <submittedName>
        <fullName evidence="1">Phage regulatory CII family protein</fullName>
    </submittedName>
</protein>
<organism evidence="1">
    <name type="scientific">Dickeya oryzae</name>
    <dbReference type="NCBI Taxonomy" id="1240404"/>
    <lineage>
        <taxon>Bacteria</taxon>
        <taxon>Pseudomonadati</taxon>
        <taxon>Pseudomonadota</taxon>
        <taxon>Gammaproteobacteria</taxon>
        <taxon>Enterobacterales</taxon>
        <taxon>Pectobacteriaceae</taxon>
        <taxon>Dickeya</taxon>
    </lineage>
</organism>
<proteinExistence type="predicted"/>
<dbReference type="InterPro" id="IPR009679">
    <property type="entry name" value="Phage_186_CII-like"/>
</dbReference>
<gene>
    <name evidence="1" type="ORF">LF923_0013610</name>
</gene>
<dbReference type="RefSeq" id="WP_161130811.1">
    <property type="nucleotide sequence ID" value="NZ_CP162411.1"/>
</dbReference>
<name>A0AB39IBR5_9GAMM</name>
<reference evidence="1" key="1">
    <citation type="submission" date="2024-07" db="EMBL/GenBank/DDBJ databases">
        <authorList>
            <person name="Pedron J."/>
        </authorList>
    </citation>
    <scope>NUCLEOTIDE SEQUENCE</scope>
    <source>
        <strain evidence="1">A642-S2-A17</strain>
    </source>
</reference>
<dbReference type="Pfam" id="PF06892">
    <property type="entry name" value="Phage_CP76"/>
    <property type="match status" value="1"/>
</dbReference>
<accession>A0AB39IBR5</accession>
<dbReference type="GO" id="GO:0003677">
    <property type="term" value="F:DNA binding"/>
    <property type="evidence" value="ECO:0007669"/>
    <property type="project" value="InterPro"/>
</dbReference>